<organism evidence="3 4">
    <name type="scientific">Dendrothele bispora (strain CBS 962.96)</name>
    <dbReference type="NCBI Taxonomy" id="1314807"/>
    <lineage>
        <taxon>Eukaryota</taxon>
        <taxon>Fungi</taxon>
        <taxon>Dikarya</taxon>
        <taxon>Basidiomycota</taxon>
        <taxon>Agaricomycotina</taxon>
        <taxon>Agaricomycetes</taxon>
        <taxon>Agaricomycetidae</taxon>
        <taxon>Agaricales</taxon>
        <taxon>Agaricales incertae sedis</taxon>
        <taxon>Dendrothele</taxon>
    </lineage>
</organism>
<evidence type="ECO:0000313" key="4">
    <source>
        <dbReference type="Proteomes" id="UP000297245"/>
    </source>
</evidence>
<reference evidence="3 4" key="1">
    <citation type="journal article" date="2019" name="Nat. Ecol. Evol.">
        <title>Megaphylogeny resolves global patterns of mushroom evolution.</title>
        <authorList>
            <person name="Varga T."/>
            <person name="Krizsan K."/>
            <person name="Foldi C."/>
            <person name="Dima B."/>
            <person name="Sanchez-Garcia M."/>
            <person name="Sanchez-Ramirez S."/>
            <person name="Szollosi G.J."/>
            <person name="Szarkandi J.G."/>
            <person name="Papp V."/>
            <person name="Albert L."/>
            <person name="Andreopoulos W."/>
            <person name="Angelini C."/>
            <person name="Antonin V."/>
            <person name="Barry K.W."/>
            <person name="Bougher N.L."/>
            <person name="Buchanan P."/>
            <person name="Buyck B."/>
            <person name="Bense V."/>
            <person name="Catcheside P."/>
            <person name="Chovatia M."/>
            <person name="Cooper J."/>
            <person name="Damon W."/>
            <person name="Desjardin D."/>
            <person name="Finy P."/>
            <person name="Geml J."/>
            <person name="Haridas S."/>
            <person name="Hughes K."/>
            <person name="Justo A."/>
            <person name="Karasinski D."/>
            <person name="Kautmanova I."/>
            <person name="Kiss B."/>
            <person name="Kocsube S."/>
            <person name="Kotiranta H."/>
            <person name="LaButti K.M."/>
            <person name="Lechner B.E."/>
            <person name="Liimatainen K."/>
            <person name="Lipzen A."/>
            <person name="Lukacs Z."/>
            <person name="Mihaltcheva S."/>
            <person name="Morgado L.N."/>
            <person name="Niskanen T."/>
            <person name="Noordeloos M.E."/>
            <person name="Ohm R.A."/>
            <person name="Ortiz-Santana B."/>
            <person name="Ovrebo C."/>
            <person name="Racz N."/>
            <person name="Riley R."/>
            <person name="Savchenko A."/>
            <person name="Shiryaev A."/>
            <person name="Soop K."/>
            <person name="Spirin V."/>
            <person name="Szebenyi C."/>
            <person name="Tomsovsky M."/>
            <person name="Tulloss R.E."/>
            <person name="Uehling J."/>
            <person name="Grigoriev I.V."/>
            <person name="Vagvolgyi C."/>
            <person name="Papp T."/>
            <person name="Martin F.M."/>
            <person name="Miettinen O."/>
            <person name="Hibbett D.S."/>
            <person name="Nagy L.G."/>
        </authorList>
    </citation>
    <scope>NUCLEOTIDE SEQUENCE [LARGE SCALE GENOMIC DNA]</scope>
    <source>
        <strain evidence="3 4">CBS 962.96</strain>
    </source>
</reference>
<proteinExistence type="predicted"/>
<protein>
    <submittedName>
        <fullName evidence="3">Uncharacterized protein</fullName>
    </submittedName>
</protein>
<keyword evidence="2" id="KW-0812">Transmembrane</keyword>
<name>A0A4S8L6T0_DENBC</name>
<dbReference type="AlphaFoldDB" id="A0A4S8L6T0"/>
<evidence type="ECO:0000256" key="1">
    <source>
        <dbReference type="SAM" id="MobiDB-lite"/>
    </source>
</evidence>
<evidence type="ECO:0000313" key="3">
    <source>
        <dbReference type="EMBL" id="THU84364.1"/>
    </source>
</evidence>
<dbReference type="OrthoDB" id="2756615at2759"/>
<keyword evidence="2" id="KW-1133">Transmembrane helix</keyword>
<feature type="transmembrane region" description="Helical" evidence="2">
    <location>
        <begin position="333"/>
        <end position="359"/>
    </location>
</feature>
<dbReference type="EMBL" id="ML179604">
    <property type="protein sequence ID" value="THU84364.1"/>
    <property type="molecule type" value="Genomic_DNA"/>
</dbReference>
<keyword evidence="2" id="KW-0472">Membrane</keyword>
<dbReference type="Proteomes" id="UP000297245">
    <property type="component" value="Unassembled WGS sequence"/>
</dbReference>
<accession>A0A4S8L6T0</accession>
<gene>
    <name evidence="3" type="ORF">K435DRAFT_806771</name>
</gene>
<feature type="region of interest" description="Disordered" evidence="1">
    <location>
        <begin position="230"/>
        <end position="254"/>
    </location>
</feature>
<keyword evidence="4" id="KW-1185">Reference proteome</keyword>
<sequence length="489" mass="53631">MTSTPMTVNVTLILDSQDLHPRRNNIGSFTETGEPVDPFDVLRLTPNNTSLYISGVFYQDSLLFFNGTNETEYDIDFDGSSISLFGYALGRVSKNFIVDKFSVQPNNLSQNITGGQFPSSPFQGWISGVQQMSIDYALVTATNTSNLEDRTIFVDDDNVEITWAGWTRQANRSYKIPGLMFANTSMQYPSRIVYQPVQALPHGNSVHQSDGTQGDSFVFQFAGNSILVGGFTPGTPDQEPPSADSPTASEAEPPSGALTMIFDVDGNSTFSVSGNISAYIDYITYKPIFNTLIDNPDFPAYNLTPIPGSDSPNLTPIPSSDSPNLNPSGSHDLAAVIAGATIGSLFLITMILIASLWFFKQRQKKQQQLLDIDEDISGYVVEPFTMPVSEANLHLASGSKRTGKNIRSVITTQDVQTHHPVSVPEPMQPDIQDSTFNIILPNSVMSTGESPAVMEARMRGMEAQIELLMSREMQQHIVAPPTYQSEWNF</sequence>
<evidence type="ECO:0000256" key="2">
    <source>
        <dbReference type="SAM" id="Phobius"/>
    </source>
</evidence>